<dbReference type="GO" id="GO:0007163">
    <property type="term" value="P:establishment or maintenance of cell polarity"/>
    <property type="evidence" value="ECO:0007669"/>
    <property type="project" value="UniProtKB-ARBA"/>
</dbReference>
<dbReference type="InterPro" id="IPR015919">
    <property type="entry name" value="Cadherin-like_sf"/>
</dbReference>
<feature type="domain" description="Cadherin" evidence="16">
    <location>
        <begin position="361"/>
        <end position="457"/>
    </location>
</feature>
<name>A0AAN8PK94_PATCE</name>
<dbReference type="InterPro" id="IPR050174">
    <property type="entry name" value="Protocadherin/Cadherin-CA"/>
</dbReference>
<evidence type="ECO:0000313" key="18">
    <source>
        <dbReference type="Proteomes" id="UP001347796"/>
    </source>
</evidence>
<dbReference type="EMBL" id="JAZGQO010000011">
    <property type="protein sequence ID" value="KAK6173366.1"/>
    <property type="molecule type" value="Genomic_DNA"/>
</dbReference>
<keyword evidence="6" id="KW-0677">Repeat</keyword>
<reference evidence="17 18" key="1">
    <citation type="submission" date="2024-01" db="EMBL/GenBank/DDBJ databases">
        <title>The genome of the rayed Mediterranean limpet Patella caerulea (Linnaeus, 1758).</title>
        <authorList>
            <person name="Anh-Thu Weber A."/>
            <person name="Halstead-Nussloch G."/>
        </authorList>
    </citation>
    <scope>NUCLEOTIDE SEQUENCE [LARGE SCALE GENOMIC DNA]</scope>
    <source>
        <strain evidence="17">AATW-2023a</strain>
        <tissue evidence="17">Whole specimen</tissue>
    </source>
</reference>
<keyword evidence="5 15" id="KW-0732">Signal</keyword>
<evidence type="ECO:0000256" key="12">
    <source>
        <dbReference type="PROSITE-ProRule" id="PRU00043"/>
    </source>
</evidence>
<evidence type="ECO:0000256" key="13">
    <source>
        <dbReference type="SAM" id="MobiDB-lite"/>
    </source>
</evidence>
<feature type="transmembrane region" description="Helical" evidence="14">
    <location>
        <begin position="783"/>
        <end position="806"/>
    </location>
</feature>
<evidence type="ECO:0000256" key="10">
    <source>
        <dbReference type="ARBA" id="ARBA00023136"/>
    </source>
</evidence>
<evidence type="ECO:0000256" key="1">
    <source>
        <dbReference type="ARBA" id="ARBA00004251"/>
    </source>
</evidence>
<keyword evidence="11" id="KW-0325">Glycoprotein</keyword>
<evidence type="ECO:0000256" key="14">
    <source>
        <dbReference type="SAM" id="Phobius"/>
    </source>
</evidence>
<dbReference type="FunFam" id="2.60.40.60:FF:000007">
    <property type="entry name" value="Protocadherin alpha 2"/>
    <property type="match status" value="1"/>
</dbReference>
<gene>
    <name evidence="17" type="ORF">SNE40_016834</name>
</gene>
<evidence type="ECO:0000256" key="7">
    <source>
        <dbReference type="ARBA" id="ARBA00022837"/>
    </source>
</evidence>
<feature type="domain" description="Cadherin" evidence="16">
    <location>
        <begin position="245"/>
        <end position="352"/>
    </location>
</feature>
<evidence type="ECO:0000256" key="15">
    <source>
        <dbReference type="SAM" id="SignalP"/>
    </source>
</evidence>
<dbReference type="Proteomes" id="UP001347796">
    <property type="component" value="Unassembled WGS sequence"/>
</dbReference>
<dbReference type="CDD" id="cd11304">
    <property type="entry name" value="Cadherin_repeat"/>
    <property type="match status" value="7"/>
</dbReference>
<dbReference type="FunFam" id="2.60.40.60:FF:000123">
    <property type="entry name" value="Protocadherin beta 4"/>
    <property type="match status" value="1"/>
</dbReference>
<evidence type="ECO:0000256" key="4">
    <source>
        <dbReference type="ARBA" id="ARBA00022723"/>
    </source>
</evidence>
<keyword evidence="9 14" id="KW-1133">Transmembrane helix</keyword>
<feature type="domain" description="Cadherin" evidence="16">
    <location>
        <begin position="458"/>
        <end position="560"/>
    </location>
</feature>
<feature type="signal peptide" evidence="15">
    <location>
        <begin position="1"/>
        <end position="19"/>
    </location>
</feature>
<evidence type="ECO:0000259" key="16">
    <source>
        <dbReference type="PROSITE" id="PS50268"/>
    </source>
</evidence>
<dbReference type="PRINTS" id="PR00205">
    <property type="entry name" value="CADHERIN"/>
</dbReference>
<organism evidence="17 18">
    <name type="scientific">Patella caerulea</name>
    <name type="common">Rayed Mediterranean limpet</name>
    <dbReference type="NCBI Taxonomy" id="87958"/>
    <lineage>
        <taxon>Eukaryota</taxon>
        <taxon>Metazoa</taxon>
        <taxon>Spiralia</taxon>
        <taxon>Lophotrochozoa</taxon>
        <taxon>Mollusca</taxon>
        <taxon>Gastropoda</taxon>
        <taxon>Patellogastropoda</taxon>
        <taxon>Patelloidea</taxon>
        <taxon>Patellidae</taxon>
        <taxon>Patella</taxon>
    </lineage>
</organism>
<keyword evidence="4" id="KW-0479">Metal-binding</keyword>
<accession>A0AAN8PK94</accession>
<dbReference type="AlphaFoldDB" id="A0AAN8PK94"/>
<dbReference type="PANTHER" id="PTHR24028">
    <property type="entry name" value="CADHERIN-87A"/>
    <property type="match status" value="1"/>
</dbReference>
<dbReference type="PROSITE" id="PS00232">
    <property type="entry name" value="CADHERIN_1"/>
    <property type="match status" value="3"/>
</dbReference>
<sequence>MEKCVVFCVLLLCFIVCSAVELTFLVDEEQDRGTLVGRISDSSDLQKLLSAEVLGSLKYSFLVQGYPRSVLFTIVNNTGLVYTAQKLDRELLCGFSDTCILDLEVAVQSTISQFFRKERVKVVLNDINDNRPEFTSSSINVEISESVSVNSSYQLEAAVDRDVGNNSLKGYELVSNSDIFDLRTVQTLDGGSVVSLVVTKSLDREKRDRYNVTVVARDGGSPSMSSSLSVIIKIKDVNDNPPVFSSPTFNVTVTETSPVNTVVVTLTATDADTPPNGVAFYRFSPLLRGGVTDYFRINETTGILSVRSSLNDIQGKTMKGVVECLDHGSPPLIAQALVIINIEDTTNNRPSINLNLLADGEVSEYAQPGTPVAHIAVLDPDTGRNGIVRCSLISSAFELQGLDVDEYKIIVARTVDRELESSFNVTLTCFDAGDPPMNRSIVFPVHVKDENDNSPIFSRGEYLANITENNDIGEVILQVSASDLDTGLNSKLRFFSPEGDKLGVSVNANGQIIAERKFDREVEPNLRFKVFAADMGQLSRTSNTLVEITILDVNDATPTFSTSTYVFSVFENQKSNTAIGTVTAHDGDEGVNKQVQYSIFRERSDDRDIPFSVTPSGEILTTRPLDREKKRRYEFVVVATDGGETALHGSATVIVDIEDENDNKPVITYPTMSNHSVALSYLTPPNALILAVTATDDDWGDNSRVSYHIAPGTDQKLFLVDGEIGLVKTRRALTTADIGLHKLFIQVKDGGQPSQVTNVTIKIDIVVSNETMLSSKDNEENTLVVIILGTLTGVIAVAVIITIVIIRRIDNRKKHEQDMLTANQTTINPDDVMKLSGPHYVIKSGDVSFDSTHSSSINGSNDSADKLLRERETDLQDNSRQLSSISGGKLVSFGPNQEWPTAVKLHKDLLKLHHIEFKDSNLGIKRSDDANSDTSGEITGTDSGRGGSEEDSHSNGHPSPPIPKRAPRKNIKPKPPSYPQHIENQKKHSITSDFSSVTGEDLSYNKNKTLPPVPPRRQPMKKHVSFQSDFCLGSDVGSRDSFRNPAFANFSSVAYSVPSTADHSFDAEDDNTTTTSGSYMVDLDNEETDFVHSRMKDVVV</sequence>
<dbReference type="PROSITE" id="PS50268">
    <property type="entry name" value="CADHERIN_2"/>
    <property type="match status" value="7"/>
</dbReference>
<feature type="domain" description="Cadherin" evidence="16">
    <location>
        <begin position="135"/>
        <end position="244"/>
    </location>
</feature>
<dbReference type="Gene3D" id="2.60.40.60">
    <property type="entry name" value="Cadherins"/>
    <property type="match status" value="7"/>
</dbReference>
<dbReference type="GO" id="GO:0007156">
    <property type="term" value="P:homophilic cell adhesion via plasma membrane adhesion molecules"/>
    <property type="evidence" value="ECO:0007669"/>
    <property type="project" value="InterPro"/>
</dbReference>
<dbReference type="InterPro" id="IPR013164">
    <property type="entry name" value="Cadherin_N"/>
</dbReference>
<keyword evidence="3 14" id="KW-0812">Transmembrane</keyword>
<keyword evidence="10 14" id="KW-0472">Membrane</keyword>
<keyword evidence="7 12" id="KW-0106">Calcium</keyword>
<evidence type="ECO:0000256" key="2">
    <source>
        <dbReference type="ARBA" id="ARBA00022475"/>
    </source>
</evidence>
<evidence type="ECO:0000256" key="11">
    <source>
        <dbReference type="ARBA" id="ARBA00023180"/>
    </source>
</evidence>
<dbReference type="InterPro" id="IPR002126">
    <property type="entry name" value="Cadherin-like_dom"/>
</dbReference>
<feature type="region of interest" description="Disordered" evidence="13">
    <location>
        <begin position="874"/>
        <end position="893"/>
    </location>
</feature>
<dbReference type="InterPro" id="IPR020894">
    <property type="entry name" value="Cadherin_CS"/>
</dbReference>
<proteinExistence type="predicted"/>
<dbReference type="PANTHER" id="PTHR24028:SF146">
    <property type="entry name" value="CADHERIN 96CB, ISOFORM D-RELATED"/>
    <property type="match status" value="1"/>
</dbReference>
<feature type="domain" description="Cadherin" evidence="16">
    <location>
        <begin position="561"/>
        <end position="667"/>
    </location>
</feature>
<dbReference type="Pfam" id="PF00028">
    <property type="entry name" value="Cadherin"/>
    <property type="match status" value="6"/>
</dbReference>
<dbReference type="Pfam" id="PF08266">
    <property type="entry name" value="Cadherin_2"/>
    <property type="match status" value="1"/>
</dbReference>
<feature type="compositionally biased region" description="Polar residues" evidence="13">
    <location>
        <begin position="876"/>
        <end position="886"/>
    </location>
</feature>
<evidence type="ECO:0000256" key="3">
    <source>
        <dbReference type="ARBA" id="ARBA00022692"/>
    </source>
</evidence>
<dbReference type="GO" id="GO:0005509">
    <property type="term" value="F:calcium ion binding"/>
    <property type="evidence" value="ECO:0007669"/>
    <property type="project" value="UniProtKB-UniRule"/>
</dbReference>
<evidence type="ECO:0000256" key="9">
    <source>
        <dbReference type="ARBA" id="ARBA00022989"/>
    </source>
</evidence>
<dbReference type="FunFam" id="2.60.40.60:FF:000020">
    <property type="entry name" value="Dachsous cadherin-related 1b"/>
    <property type="match status" value="1"/>
</dbReference>
<feature type="compositionally biased region" description="Polar residues" evidence="13">
    <location>
        <begin position="932"/>
        <end position="942"/>
    </location>
</feature>
<keyword evidence="18" id="KW-1185">Reference proteome</keyword>
<evidence type="ECO:0000256" key="8">
    <source>
        <dbReference type="ARBA" id="ARBA00022889"/>
    </source>
</evidence>
<evidence type="ECO:0000256" key="5">
    <source>
        <dbReference type="ARBA" id="ARBA00022729"/>
    </source>
</evidence>
<feature type="region of interest" description="Disordered" evidence="13">
    <location>
        <begin position="923"/>
        <end position="1020"/>
    </location>
</feature>
<dbReference type="FunFam" id="2.60.40.60:FF:000116">
    <property type="entry name" value="Dachsous cadherin-related 2"/>
    <property type="match status" value="1"/>
</dbReference>
<dbReference type="FunFam" id="2.60.40.60:FF:000127">
    <property type="entry name" value="Protocadherin beta 1"/>
    <property type="match status" value="1"/>
</dbReference>
<dbReference type="SMART" id="SM00112">
    <property type="entry name" value="CA"/>
    <property type="match status" value="7"/>
</dbReference>
<feature type="domain" description="Cadherin" evidence="16">
    <location>
        <begin position="18"/>
        <end position="134"/>
    </location>
</feature>
<evidence type="ECO:0000256" key="6">
    <source>
        <dbReference type="ARBA" id="ARBA00022737"/>
    </source>
</evidence>
<feature type="compositionally biased region" description="Polar residues" evidence="13">
    <location>
        <begin position="991"/>
        <end position="1008"/>
    </location>
</feature>
<evidence type="ECO:0000313" key="17">
    <source>
        <dbReference type="EMBL" id="KAK6173366.1"/>
    </source>
</evidence>
<comment type="caution">
    <text evidence="17">The sequence shown here is derived from an EMBL/GenBank/DDBJ whole genome shotgun (WGS) entry which is preliminary data.</text>
</comment>
<dbReference type="GO" id="GO:0005886">
    <property type="term" value="C:plasma membrane"/>
    <property type="evidence" value="ECO:0007669"/>
    <property type="project" value="UniProtKB-SubCell"/>
</dbReference>
<dbReference type="SUPFAM" id="SSF49313">
    <property type="entry name" value="Cadherin-like"/>
    <property type="match status" value="6"/>
</dbReference>
<comment type="subcellular location">
    <subcellularLocation>
        <location evidence="1">Cell membrane</location>
        <topology evidence="1">Single-pass type I membrane protein</topology>
    </subcellularLocation>
</comment>
<keyword evidence="8" id="KW-0130">Cell adhesion</keyword>
<keyword evidence="2" id="KW-1003">Cell membrane</keyword>
<protein>
    <recommendedName>
        <fullName evidence="16">Cadherin domain-containing protein</fullName>
    </recommendedName>
</protein>
<feature type="chain" id="PRO_5043042483" description="Cadherin domain-containing protein" evidence="15">
    <location>
        <begin position="20"/>
        <end position="1100"/>
    </location>
</feature>
<feature type="domain" description="Cadherin" evidence="16">
    <location>
        <begin position="671"/>
        <end position="782"/>
    </location>
</feature>